<comment type="caution">
    <text evidence="1">The sequence shown here is derived from an EMBL/GenBank/DDBJ whole genome shotgun (WGS) entry which is preliminary data.</text>
</comment>
<name>A0A447D2H5_9BRAD</name>
<protein>
    <recommendedName>
        <fullName evidence="3">Type I-U CRISPR-associated protein Cas5/Cas6</fullName>
    </recommendedName>
</protein>
<reference evidence="2" key="1">
    <citation type="submission" date="2018-10" db="EMBL/GenBank/DDBJ databases">
        <authorList>
            <person name="Peiro R."/>
            <person name="Begona"/>
            <person name="Cbmso G."/>
            <person name="Lopez M."/>
            <person name="Gonzalez S."/>
            <person name="Sacristan E."/>
            <person name="Castillo E."/>
        </authorList>
    </citation>
    <scope>NUCLEOTIDE SEQUENCE [LARGE SCALE GENOMIC DNA]</scope>
</reference>
<sequence length="501" mass="54337">MVAYDCPPTRVLFELAAPPDSGRPFRPWPLERCAELAARLRDLAAARLLHDATSARAAQVERLLIGRGAGEADKPQRVRIVPLPSIGMAQTDPSIRRVLVEVPPDCPIPAADVAWAFSGLDLGVDPDTGEVVDHRAATLVRSDDTAMLRHYRPGRHAERDAATVWRTVTPVALPIRRAAGRVGGAARREREGAAAAAVNDALRHAGLRRAEVVRLQREPFSARGARAEAFSAGSRFDAARLWHLEIALKEPVRAPLVIGDGRFVGLGLMAPARDELQPRRWRLAVETAQPIPTTDALSFAEAVRAALMGRWRVDHGDALPSWLSGHDASGGVLRAGAPAHLFIVPYDADRDGRIDAVEIIVPPGASERETRDVGRLVSSLHVVVRNGVRAATVVAVTAAVPAQGRVWRSRTPYLLTRFPKGGDLESVVAADLIRECRRADLPTPRIEVLHQAPAGWTVRREAPQFDRCGWLATLAFAVAVEGPFCLGRHRHFGMGAFEGVE</sequence>
<dbReference type="Proteomes" id="UP000289200">
    <property type="component" value="Unassembled WGS sequence"/>
</dbReference>
<evidence type="ECO:0000313" key="1">
    <source>
        <dbReference type="EMBL" id="VCU11719.1"/>
    </source>
</evidence>
<evidence type="ECO:0008006" key="3">
    <source>
        <dbReference type="Google" id="ProtNLM"/>
    </source>
</evidence>
<dbReference type="EMBL" id="UWOC01000211">
    <property type="protein sequence ID" value="VCU11719.1"/>
    <property type="molecule type" value="Genomic_DNA"/>
</dbReference>
<keyword evidence="2" id="KW-1185">Reference proteome</keyword>
<evidence type="ECO:0000313" key="2">
    <source>
        <dbReference type="Proteomes" id="UP000289200"/>
    </source>
</evidence>
<dbReference type="NCBIfam" id="TIGR02165">
    <property type="entry name" value="cas5_6_GSU0054"/>
    <property type="match status" value="2"/>
</dbReference>
<proteinExistence type="predicted"/>
<dbReference type="InterPro" id="IPR019089">
    <property type="entry name" value="Cas_GSU0054"/>
</dbReference>
<organism evidence="1 2">
    <name type="scientific">Rhodoplanes serenus</name>
    <dbReference type="NCBI Taxonomy" id="200615"/>
    <lineage>
        <taxon>Bacteria</taxon>
        <taxon>Pseudomonadati</taxon>
        <taxon>Pseudomonadota</taxon>
        <taxon>Alphaproteobacteria</taxon>
        <taxon>Hyphomicrobiales</taxon>
        <taxon>Nitrobacteraceae</taxon>
        <taxon>Rhodoplanes</taxon>
    </lineage>
</organism>
<accession>A0A447D2H5</accession>
<dbReference type="PROSITE" id="PS00018">
    <property type="entry name" value="EF_HAND_1"/>
    <property type="match status" value="1"/>
</dbReference>
<gene>
    <name evidence="1" type="ORF">RHODGE_RHODGE_04934</name>
</gene>
<dbReference type="AlphaFoldDB" id="A0A447D2H5"/>
<dbReference type="InterPro" id="IPR018247">
    <property type="entry name" value="EF_Hand_1_Ca_BS"/>
</dbReference>